<organism evidence="3 6">
    <name type="scientific">Cuniculiplasma divulgatum</name>
    <dbReference type="NCBI Taxonomy" id="1673428"/>
    <lineage>
        <taxon>Archaea</taxon>
        <taxon>Methanobacteriati</taxon>
        <taxon>Thermoplasmatota</taxon>
        <taxon>Thermoplasmata</taxon>
        <taxon>Thermoplasmatales</taxon>
        <taxon>Cuniculiplasmataceae</taxon>
        <taxon>Cuniculiplasma</taxon>
    </lineage>
</organism>
<gene>
    <name evidence="4" type="ORF">CPM_0764</name>
    <name evidence="3" type="ORF">CSP5_0768</name>
</gene>
<dbReference type="InterPro" id="IPR006016">
    <property type="entry name" value="UspA"/>
</dbReference>
<dbReference type="RefSeq" id="WP_077076118.1">
    <property type="nucleotide sequence ID" value="NZ_LT671858.1"/>
</dbReference>
<dbReference type="AlphaFoldDB" id="A0A1N5U0V9"/>
<comment type="similarity">
    <text evidence="1">Belongs to the universal stress protein A family.</text>
</comment>
<evidence type="ECO:0000313" key="3">
    <source>
        <dbReference type="EMBL" id="SIM54443.1"/>
    </source>
</evidence>
<dbReference type="Proteomes" id="UP000187822">
    <property type="component" value="Chromosome I"/>
</dbReference>
<accession>A0A1N5U0V9</accession>
<reference evidence="3 6" key="1">
    <citation type="submission" date="2016-04" db="EMBL/GenBank/DDBJ databases">
        <authorList>
            <person name="Evans L.H."/>
            <person name="Alamgir A."/>
            <person name="Owens N."/>
            <person name="Weber N.D."/>
            <person name="Virtaneva K."/>
            <person name="Barbian K."/>
            <person name="Babar A."/>
            <person name="Rosenke K."/>
        </authorList>
    </citation>
    <scope>NUCLEOTIDE SEQUENCE [LARGE SCALE GENOMIC DNA]</scope>
    <source>
        <strain evidence="3">S5</strain>
        <strain evidence="6">S5(T) (JCM 30642 \VKM B-2941)</strain>
    </source>
</reference>
<name>A0A1N5U0V9_9ARCH</name>
<dbReference type="PANTHER" id="PTHR46268:SF25">
    <property type="entry name" value="USPA DOMAIN PROTEIN"/>
    <property type="match status" value="1"/>
</dbReference>
<reference evidence="4" key="2">
    <citation type="submission" date="2016-06" db="EMBL/GenBank/DDBJ databases">
        <authorList>
            <person name="Olsen C.W."/>
            <person name="Carey S."/>
            <person name="Hinshaw L."/>
            <person name="Karasin A.I."/>
        </authorList>
    </citation>
    <scope>NUCLEOTIDE SEQUENCE [LARGE SCALE GENOMIC DNA]</scope>
    <source>
        <strain evidence="4">PM4</strain>
    </source>
</reference>
<evidence type="ECO:0000259" key="2">
    <source>
        <dbReference type="Pfam" id="PF00582"/>
    </source>
</evidence>
<evidence type="ECO:0000313" key="6">
    <source>
        <dbReference type="Proteomes" id="UP000195607"/>
    </source>
</evidence>
<keyword evidence="5" id="KW-1185">Reference proteome</keyword>
<dbReference type="EMBL" id="LT719092">
    <property type="protein sequence ID" value="SJK84612.1"/>
    <property type="molecule type" value="Genomic_DNA"/>
</dbReference>
<dbReference type="Pfam" id="PF00582">
    <property type="entry name" value="Usp"/>
    <property type="match status" value="1"/>
</dbReference>
<dbReference type="CDD" id="cd00293">
    <property type="entry name" value="USP-like"/>
    <property type="match status" value="1"/>
</dbReference>
<evidence type="ECO:0000256" key="1">
    <source>
        <dbReference type="ARBA" id="ARBA00008791"/>
    </source>
</evidence>
<feature type="domain" description="UspA" evidence="2">
    <location>
        <begin position="13"/>
        <end position="131"/>
    </location>
</feature>
<dbReference type="SUPFAM" id="SSF52402">
    <property type="entry name" value="Adenine nucleotide alpha hydrolases-like"/>
    <property type="match status" value="1"/>
</dbReference>
<protein>
    <submittedName>
        <fullName evidence="3">UspA family nucleotide-binding protein</fullName>
    </submittedName>
</protein>
<dbReference type="PANTHER" id="PTHR46268">
    <property type="entry name" value="STRESS RESPONSE PROTEIN NHAX"/>
    <property type="match status" value="1"/>
</dbReference>
<sequence length="269" mass="30467">MMDLVSSYYAKADRILVPMAKGESSRRAFEFASDFAKVFGSEITALTIKDESKEVTWSDKVAVVMQAYKESSQKGLKVIPKIQSARNVREGIIREANSKNYDLVLFSSRSRSGVSTSLFGGIGDYLIKHSKNTTASLSIKRSTYPYRKILVPMSERLNTRKSVYLAAIMAKVLNAKFYLCDMRSFDKKKIHGFKTLMNAEVWKELKLDYEISDIYGSDLRDSVLQRIYSTSSDFVVLGVRPDSYSNVRINSDIKKIIKDAPIDSVLIKR</sequence>
<evidence type="ECO:0000313" key="4">
    <source>
        <dbReference type="EMBL" id="SJK84612.1"/>
    </source>
</evidence>
<dbReference type="GeneID" id="41588043"/>
<dbReference type="Proteomes" id="UP000195607">
    <property type="component" value="Chromosome I"/>
</dbReference>
<reference evidence="5" key="3">
    <citation type="submission" date="2016-06" db="EMBL/GenBank/DDBJ databases">
        <authorList>
            <person name="Toshchakov V.S."/>
        </authorList>
    </citation>
    <scope>NUCLEOTIDE SEQUENCE [LARGE SCALE GENOMIC DNA]</scope>
    <source>
        <strain>PM4 (JCM 30641</strain>
        <strain evidence="5">\VKM B-2940)</strain>
    </source>
</reference>
<evidence type="ECO:0000313" key="5">
    <source>
        <dbReference type="Proteomes" id="UP000187822"/>
    </source>
</evidence>
<dbReference type="Gene3D" id="3.40.50.12370">
    <property type="match status" value="1"/>
</dbReference>
<dbReference type="KEGG" id="cdiv:CPM_0764"/>
<proteinExistence type="inferred from homology"/>
<dbReference type="EMBL" id="LT671858">
    <property type="protein sequence ID" value="SIM54443.1"/>
    <property type="molecule type" value="Genomic_DNA"/>
</dbReference>
<dbReference type="OrthoDB" id="105697at2157"/>